<keyword evidence="3" id="KW-1185">Reference proteome</keyword>
<accession>A0A7L4P9G9</accession>
<evidence type="ECO:0000313" key="3">
    <source>
        <dbReference type="Proteomes" id="UP000554766"/>
    </source>
</evidence>
<dbReference type="SUPFAM" id="SSF51905">
    <property type="entry name" value="FAD/NAD(P)-binding domain"/>
    <property type="match status" value="1"/>
</dbReference>
<organism evidence="2 3">
    <name type="scientific">Pyrobaculum arsenaticum</name>
    <dbReference type="NCBI Taxonomy" id="121277"/>
    <lineage>
        <taxon>Archaea</taxon>
        <taxon>Thermoproteota</taxon>
        <taxon>Thermoprotei</taxon>
        <taxon>Thermoproteales</taxon>
        <taxon>Thermoproteaceae</taxon>
        <taxon>Pyrobaculum</taxon>
    </lineage>
</organism>
<comment type="caution">
    <text evidence="2">The sequence shown here is derived from an EMBL/GenBank/DDBJ whole genome shotgun (WGS) entry which is preliminary data.</text>
</comment>
<dbReference type="NCBIfam" id="TIGR02032">
    <property type="entry name" value="GG-red-SF"/>
    <property type="match status" value="1"/>
</dbReference>
<dbReference type="PRINTS" id="PR00469">
    <property type="entry name" value="PNDRDTASEII"/>
</dbReference>
<dbReference type="Pfam" id="PF01494">
    <property type="entry name" value="FAD_binding_3"/>
    <property type="match status" value="1"/>
</dbReference>
<dbReference type="InterPro" id="IPR050407">
    <property type="entry name" value="Geranylgeranyl_reductase"/>
</dbReference>
<dbReference type="PANTHER" id="PTHR42685:SF22">
    <property type="entry name" value="CONDITIONED MEDIUM FACTOR RECEPTOR 1"/>
    <property type="match status" value="1"/>
</dbReference>
<dbReference type="PANTHER" id="PTHR42685">
    <property type="entry name" value="GERANYLGERANYL DIPHOSPHATE REDUCTASE"/>
    <property type="match status" value="1"/>
</dbReference>
<feature type="domain" description="FAD-binding" evidence="1">
    <location>
        <begin position="18"/>
        <end position="74"/>
    </location>
</feature>
<protein>
    <submittedName>
        <fullName evidence="2">Geranylgeranyl reductase family protein</fullName>
    </submittedName>
</protein>
<proteinExistence type="predicted"/>
<name>A0A7L4P9G9_9CREN</name>
<reference evidence="2 3" key="1">
    <citation type="journal article" date="2020" name="Nat. Commun.">
        <title>The structures of two archaeal type IV pili illuminate evolutionary relationships.</title>
        <authorList>
            <person name="Wang F."/>
            <person name="Baquero D.P."/>
            <person name="Su Z."/>
            <person name="Beltran L.C."/>
            <person name="Prangishvili D."/>
            <person name="Krupovic M."/>
            <person name="Egelman E.H."/>
        </authorList>
    </citation>
    <scope>NUCLEOTIDE SEQUENCE [LARGE SCALE GENOMIC DNA]</scope>
    <source>
        <strain evidence="2 3">2GA</strain>
    </source>
</reference>
<dbReference type="GO" id="GO:0016628">
    <property type="term" value="F:oxidoreductase activity, acting on the CH-CH group of donors, NAD or NADP as acceptor"/>
    <property type="evidence" value="ECO:0007669"/>
    <property type="project" value="InterPro"/>
</dbReference>
<sequence length="373" mass="40108">MALGVKYFTELTRQLVFDVIIVGAGPAGSTAALIAGRLGLKTLIIDRLSPPREKPCGGGLTPRSWKLLNALGVEYPVYGICKEVETRAAGYSYVLKKEPIYVTRRPDFDYSLLKQSGAEFVKDQVISVRQNEVVGRAGVYQGRIIIGADGATSTVARSIGIANYRREKTHAIAYMTIAKGPTSETCVVDFDAVIDATGNVGYAWIFPLAEGANIGAGIGGGRWADLRQLVEEYAAKHGYKPGKVMGHPLSLGYVAGLGRGNVLLAGEAAGLVDATTGEGIYYAVASGAAAAIAAYTALRMWGREKYALPIYHELVKPYVEEVKKTRTLYHLAKAIGTKKWAVKLLGRRLVGLYSAVYTGEATYSLLLKPVQRL</sequence>
<evidence type="ECO:0000259" key="1">
    <source>
        <dbReference type="Pfam" id="PF01494"/>
    </source>
</evidence>
<evidence type="ECO:0000313" key="2">
    <source>
        <dbReference type="EMBL" id="NYR15362.1"/>
    </source>
</evidence>
<dbReference type="AlphaFoldDB" id="A0A7L4P9G9"/>
<dbReference type="EMBL" id="JAAVJF010000002">
    <property type="protein sequence ID" value="NYR15362.1"/>
    <property type="molecule type" value="Genomic_DNA"/>
</dbReference>
<dbReference type="InterPro" id="IPR002938">
    <property type="entry name" value="FAD-bd"/>
</dbReference>
<dbReference type="InterPro" id="IPR036188">
    <property type="entry name" value="FAD/NAD-bd_sf"/>
</dbReference>
<dbReference type="GO" id="GO:0071949">
    <property type="term" value="F:FAD binding"/>
    <property type="evidence" value="ECO:0007669"/>
    <property type="project" value="InterPro"/>
</dbReference>
<dbReference type="Gene3D" id="3.50.50.60">
    <property type="entry name" value="FAD/NAD(P)-binding domain"/>
    <property type="match status" value="1"/>
</dbReference>
<dbReference type="InterPro" id="IPR011777">
    <property type="entry name" value="Geranylgeranyl_Rdtase_fam"/>
</dbReference>
<dbReference type="Proteomes" id="UP000554766">
    <property type="component" value="Unassembled WGS sequence"/>
</dbReference>
<gene>
    <name evidence="2" type="ORF">HC235_05245</name>
</gene>